<gene>
    <name evidence="2" type="ORF">ILYODFUR_030535</name>
</gene>
<organism evidence="2 3">
    <name type="scientific">Ilyodon furcidens</name>
    <name type="common">goldbreast splitfin</name>
    <dbReference type="NCBI Taxonomy" id="33524"/>
    <lineage>
        <taxon>Eukaryota</taxon>
        <taxon>Metazoa</taxon>
        <taxon>Chordata</taxon>
        <taxon>Craniata</taxon>
        <taxon>Vertebrata</taxon>
        <taxon>Euteleostomi</taxon>
        <taxon>Actinopterygii</taxon>
        <taxon>Neopterygii</taxon>
        <taxon>Teleostei</taxon>
        <taxon>Neoteleostei</taxon>
        <taxon>Acanthomorphata</taxon>
        <taxon>Ovalentaria</taxon>
        <taxon>Atherinomorphae</taxon>
        <taxon>Cyprinodontiformes</taxon>
        <taxon>Goodeidae</taxon>
        <taxon>Ilyodon</taxon>
    </lineage>
</organism>
<evidence type="ECO:0000313" key="3">
    <source>
        <dbReference type="Proteomes" id="UP001482620"/>
    </source>
</evidence>
<evidence type="ECO:0000256" key="1">
    <source>
        <dbReference type="SAM" id="SignalP"/>
    </source>
</evidence>
<feature type="chain" id="PRO_5047300559" description="Secreted protein" evidence="1">
    <location>
        <begin position="23"/>
        <end position="143"/>
    </location>
</feature>
<name>A0ABV0U9T9_9TELE</name>
<keyword evidence="1" id="KW-0732">Signal</keyword>
<proteinExistence type="predicted"/>
<keyword evidence="3" id="KW-1185">Reference proteome</keyword>
<protein>
    <recommendedName>
        <fullName evidence="4">Secreted protein</fullName>
    </recommendedName>
</protein>
<accession>A0ABV0U9T9</accession>
<dbReference type="Proteomes" id="UP001482620">
    <property type="component" value="Unassembled WGS sequence"/>
</dbReference>
<sequence>MFFGRCGMCLFLIQQWFPPCNSAMDAIFPQSFSFDESLTLTLNEASEACAALDVLGCFVTSWMSYRCALGVILVSLPFLKHCSMFSLFVDWHPVYLEYQLFRNGFLTLSRLIDVNDSENHLFLDFRLKNDLFFRCFSRLHFVK</sequence>
<reference evidence="2 3" key="1">
    <citation type="submission" date="2021-06" db="EMBL/GenBank/DDBJ databases">
        <authorList>
            <person name="Palmer J.M."/>
        </authorList>
    </citation>
    <scope>NUCLEOTIDE SEQUENCE [LARGE SCALE GENOMIC DNA]</scope>
    <source>
        <strain evidence="3">if_2019</strain>
        <tissue evidence="2">Muscle</tissue>
    </source>
</reference>
<feature type="signal peptide" evidence="1">
    <location>
        <begin position="1"/>
        <end position="22"/>
    </location>
</feature>
<evidence type="ECO:0000313" key="2">
    <source>
        <dbReference type="EMBL" id="MEQ2241939.1"/>
    </source>
</evidence>
<dbReference type="EMBL" id="JAHRIQ010062480">
    <property type="protein sequence ID" value="MEQ2241939.1"/>
    <property type="molecule type" value="Genomic_DNA"/>
</dbReference>
<comment type="caution">
    <text evidence="2">The sequence shown here is derived from an EMBL/GenBank/DDBJ whole genome shotgun (WGS) entry which is preliminary data.</text>
</comment>
<evidence type="ECO:0008006" key="4">
    <source>
        <dbReference type="Google" id="ProtNLM"/>
    </source>
</evidence>